<organism evidence="1 2">
    <name type="scientific">Portunus trituberculatus</name>
    <name type="common">Swimming crab</name>
    <name type="synonym">Neptunus trituberculatus</name>
    <dbReference type="NCBI Taxonomy" id="210409"/>
    <lineage>
        <taxon>Eukaryota</taxon>
        <taxon>Metazoa</taxon>
        <taxon>Ecdysozoa</taxon>
        <taxon>Arthropoda</taxon>
        <taxon>Crustacea</taxon>
        <taxon>Multicrustacea</taxon>
        <taxon>Malacostraca</taxon>
        <taxon>Eumalacostraca</taxon>
        <taxon>Eucarida</taxon>
        <taxon>Decapoda</taxon>
        <taxon>Pleocyemata</taxon>
        <taxon>Brachyura</taxon>
        <taxon>Eubrachyura</taxon>
        <taxon>Portunoidea</taxon>
        <taxon>Portunidae</taxon>
        <taxon>Portuninae</taxon>
        <taxon>Portunus</taxon>
    </lineage>
</organism>
<dbReference type="EMBL" id="VSRR010000113">
    <property type="protein sequence ID" value="MPC10364.1"/>
    <property type="molecule type" value="Genomic_DNA"/>
</dbReference>
<sequence>MRHCGQHDREAEGSVGRSACHLVQQERFAGHTSTATTSTFTSRPASLVLSARHPSDVPYCAWCLVPSCLSAGDSGPTCLSPARLLGLVTPQPWRRRADSLL</sequence>
<gene>
    <name evidence="1" type="ORF">E2C01_002997</name>
</gene>
<evidence type="ECO:0000313" key="2">
    <source>
        <dbReference type="Proteomes" id="UP000324222"/>
    </source>
</evidence>
<proteinExistence type="predicted"/>
<dbReference type="Proteomes" id="UP000324222">
    <property type="component" value="Unassembled WGS sequence"/>
</dbReference>
<accession>A0A5B7CNZ9</accession>
<comment type="caution">
    <text evidence="1">The sequence shown here is derived from an EMBL/GenBank/DDBJ whole genome shotgun (WGS) entry which is preliminary data.</text>
</comment>
<keyword evidence="2" id="KW-1185">Reference proteome</keyword>
<dbReference type="AlphaFoldDB" id="A0A5B7CNZ9"/>
<protein>
    <submittedName>
        <fullName evidence="1">Uncharacterized protein</fullName>
    </submittedName>
</protein>
<name>A0A5B7CNZ9_PORTR</name>
<evidence type="ECO:0000313" key="1">
    <source>
        <dbReference type="EMBL" id="MPC10364.1"/>
    </source>
</evidence>
<reference evidence="1 2" key="1">
    <citation type="submission" date="2019-05" db="EMBL/GenBank/DDBJ databases">
        <title>Another draft genome of Portunus trituberculatus and its Hox gene families provides insights of decapod evolution.</title>
        <authorList>
            <person name="Jeong J.-H."/>
            <person name="Song I."/>
            <person name="Kim S."/>
            <person name="Choi T."/>
            <person name="Kim D."/>
            <person name="Ryu S."/>
            <person name="Kim W."/>
        </authorList>
    </citation>
    <scope>NUCLEOTIDE SEQUENCE [LARGE SCALE GENOMIC DNA]</scope>
    <source>
        <tissue evidence="1">Muscle</tissue>
    </source>
</reference>